<evidence type="ECO:0000313" key="3">
    <source>
        <dbReference type="Proteomes" id="UP000075670"/>
    </source>
</evidence>
<keyword evidence="3" id="KW-1185">Reference proteome</keyword>
<dbReference type="RefSeq" id="WP_161485026.1">
    <property type="nucleotide sequence ID" value="NZ_LTBC01000018.1"/>
</dbReference>
<reference evidence="2 3" key="1">
    <citation type="submission" date="2016-02" db="EMBL/GenBank/DDBJ databases">
        <title>Genome sequence of Moorella mulderi DSM 14980.</title>
        <authorList>
            <person name="Poehlein A."/>
            <person name="Daniel R."/>
        </authorList>
    </citation>
    <scope>NUCLEOTIDE SEQUENCE [LARGE SCALE GENOMIC DNA]</scope>
    <source>
        <strain evidence="2 3">DSM 14980</strain>
    </source>
</reference>
<keyword evidence="1" id="KW-0472">Membrane</keyword>
<name>A0A151ATD0_9FIRM</name>
<evidence type="ECO:0000256" key="1">
    <source>
        <dbReference type="SAM" id="Phobius"/>
    </source>
</evidence>
<protein>
    <submittedName>
        <fullName evidence="2">Uncharacterized protein</fullName>
    </submittedName>
</protein>
<evidence type="ECO:0000313" key="2">
    <source>
        <dbReference type="EMBL" id="KYH30909.1"/>
    </source>
</evidence>
<dbReference type="EMBL" id="LTBC01000018">
    <property type="protein sequence ID" value="KYH30909.1"/>
    <property type="molecule type" value="Genomic_DNA"/>
</dbReference>
<comment type="caution">
    <text evidence="2">The sequence shown here is derived from an EMBL/GenBank/DDBJ whole genome shotgun (WGS) entry which is preliminary data.</text>
</comment>
<dbReference type="PATRIC" id="fig|1122241.3.peg.2959"/>
<accession>A0A151ATD0</accession>
<keyword evidence="1" id="KW-1133">Transmembrane helix</keyword>
<keyword evidence="1" id="KW-0812">Transmembrane</keyword>
<dbReference type="Proteomes" id="UP000075670">
    <property type="component" value="Unassembled WGS sequence"/>
</dbReference>
<gene>
    <name evidence="2" type="ORF">MOMUL_27830</name>
</gene>
<proteinExistence type="predicted"/>
<organism evidence="2 3">
    <name type="scientific">Moorella mulderi DSM 14980</name>
    <dbReference type="NCBI Taxonomy" id="1122241"/>
    <lineage>
        <taxon>Bacteria</taxon>
        <taxon>Bacillati</taxon>
        <taxon>Bacillota</taxon>
        <taxon>Clostridia</taxon>
        <taxon>Neomoorellales</taxon>
        <taxon>Neomoorellaceae</taxon>
        <taxon>Neomoorella</taxon>
    </lineage>
</organism>
<sequence length="48" mass="5506">MSIKESKEKQARWPGSFTPRGGLRFRLIFGLFLLAGGFLCWLLVALRH</sequence>
<dbReference type="AlphaFoldDB" id="A0A151ATD0"/>
<feature type="transmembrane region" description="Helical" evidence="1">
    <location>
        <begin position="27"/>
        <end position="46"/>
    </location>
</feature>